<evidence type="ECO:0000256" key="3">
    <source>
        <dbReference type="SAM" id="SignalP"/>
    </source>
</evidence>
<dbReference type="AlphaFoldDB" id="A0A1G6YT77"/>
<dbReference type="InterPro" id="IPR051024">
    <property type="entry name" value="GlcNAc_Chitin_IntDeg"/>
</dbReference>
<dbReference type="InterPro" id="IPR004302">
    <property type="entry name" value="Cellulose/chitin-bd_N"/>
</dbReference>
<feature type="chain" id="PRO_5011523194" evidence="3">
    <location>
        <begin position="28"/>
        <end position="197"/>
    </location>
</feature>
<evidence type="ECO:0000256" key="1">
    <source>
        <dbReference type="ARBA" id="ARBA00022729"/>
    </source>
</evidence>
<evidence type="ECO:0000313" key="6">
    <source>
        <dbReference type="Proteomes" id="UP000199501"/>
    </source>
</evidence>
<dbReference type="Pfam" id="PF03067">
    <property type="entry name" value="LPMO_10"/>
    <property type="match status" value="1"/>
</dbReference>
<reference evidence="6" key="1">
    <citation type="submission" date="2016-10" db="EMBL/GenBank/DDBJ databases">
        <authorList>
            <person name="Varghese N."/>
            <person name="Submissions S."/>
        </authorList>
    </citation>
    <scope>NUCLEOTIDE SEQUENCE [LARGE SCALE GENOMIC DNA]</scope>
    <source>
        <strain evidence="6">IBRC-M 10403</strain>
    </source>
</reference>
<evidence type="ECO:0000256" key="2">
    <source>
        <dbReference type="SAM" id="MobiDB-lite"/>
    </source>
</evidence>
<feature type="domain" description="Chitin-binding type-4" evidence="4">
    <location>
        <begin position="28"/>
        <end position="166"/>
    </location>
</feature>
<dbReference type="PANTHER" id="PTHR34823:SF1">
    <property type="entry name" value="CHITIN-BINDING TYPE-4 DOMAIN-CONTAINING PROTEIN"/>
    <property type="match status" value="1"/>
</dbReference>
<dbReference type="RefSeq" id="WP_091457389.1">
    <property type="nucleotide sequence ID" value="NZ_FMZZ01000023.1"/>
</dbReference>
<dbReference type="CDD" id="cd21177">
    <property type="entry name" value="LPMO_AA10"/>
    <property type="match status" value="1"/>
</dbReference>
<accession>A0A1G6YT77</accession>
<dbReference type="EMBL" id="FMZZ01000023">
    <property type="protein sequence ID" value="SDD93568.1"/>
    <property type="molecule type" value="Genomic_DNA"/>
</dbReference>
<dbReference type="OrthoDB" id="2702399at2"/>
<dbReference type="SUPFAM" id="SSF81296">
    <property type="entry name" value="E set domains"/>
    <property type="match status" value="1"/>
</dbReference>
<dbReference type="PANTHER" id="PTHR34823">
    <property type="entry name" value="GLCNAC-BINDING PROTEIN A"/>
    <property type="match status" value="1"/>
</dbReference>
<dbReference type="STRING" id="1271860.SAMN05216174_12336"/>
<evidence type="ECO:0000313" key="5">
    <source>
        <dbReference type="EMBL" id="SDD93568.1"/>
    </source>
</evidence>
<evidence type="ECO:0000259" key="4">
    <source>
        <dbReference type="Pfam" id="PF03067"/>
    </source>
</evidence>
<gene>
    <name evidence="5" type="ORF">SAMN05216174_12336</name>
</gene>
<dbReference type="InterPro" id="IPR014756">
    <property type="entry name" value="Ig_E-set"/>
</dbReference>
<proteinExistence type="predicted"/>
<protein>
    <submittedName>
        <fullName evidence="5">Chitin-binding protein</fullName>
    </submittedName>
</protein>
<name>A0A1G6YT77_9PSEU</name>
<sequence length="197" mass="21310">MRHQRALAAVGLASLLLVALPASPAAAHGYVNAPPSRQADCAQGRVGDCGPIVWEPQSVEGPKGQKNCPGGLPQFAQLSDETKAWPATPVGRRVEFTWTLTARHATTTWEYFIGETRIAVFDDHGGRPAATVRHTVDLGAHTGRQKVLAVWNIADTPMAFYNCVDLDVGTSLRATDPNSRRQAGWEPGTAPSRWHRL</sequence>
<dbReference type="Gene3D" id="2.70.50.50">
    <property type="entry name" value="chitin-binding protein cbp21"/>
    <property type="match status" value="1"/>
</dbReference>
<keyword evidence="6" id="KW-1185">Reference proteome</keyword>
<keyword evidence="1 3" id="KW-0732">Signal</keyword>
<dbReference type="Proteomes" id="UP000199501">
    <property type="component" value="Unassembled WGS sequence"/>
</dbReference>
<organism evidence="5 6">
    <name type="scientific">Actinokineospora iranica</name>
    <dbReference type="NCBI Taxonomy" id="1271860"/>
    <lineage>
        <taxon>Bacteria</taxon>
        <taxon>Bacillati</taxon>
        <taxon>Actinomycetota</taxon>
        <taxon>Actinomycetes</taxon>
        <taxon>Pseudonocardiales</taxon>
        <taxon>Pseudonocardiaceae</taxon>
        <taxon>Actinokineospora</taxon>
    </lineage>
</organism>
<feature type="region of interest" description="Disordered" evidence="2">
    <location>
        <begin position="175"/>
        <end position="197"/>
    </location>
</feature>
<feature type="signal peptide" evidence="3">
    <location>
        <begin position="1"/>
        <end position="27"/>
    </location>
</feature>